<dbReference type="Proteomes" id="UP000824120">
    <property type="component" value="Chromosome 5"/>
</dbReference>
<gene>
    <name evidence="2" type="ORF">H5410_026062</name>
</gene>
<feature type="compositionally biased region" description="Polar residues" evidence="1">
    <location>
        <begin position="1"/>
        <end position="18"/>
    </location>
</feature>
<reference evidence="2 3" key="1">
    <citation type="submission" date="2020-09" db="EMBL/GenBank/DDBJ databases">
        <title>De no assembly of potato wild relative species, Solanum commersonii.</title>
        <authorList>
            <person name="Cho K."/>
        </authorList>
    </citation>
    <scope>NUCLEOTIDE SEQUENCE [LARGE SCALE GENOMIC DNA]</scope>
    <source>
        <strain evidence="2">LZ3.2</strain>
        <tissue evidence="2">Leaf</tissue>
    </source>
</reference>
<evidence type="ECO:0000313" key="3">
    <source>
        <dbReference type="Proteomes" id="UP000824120"/>
    </source>
</evidence>
<organism evidence="2 3">
    <name type="scientific">Solanum commersonii</name>
    <name type="common">Commerson's wild potato</name>
    <name type="synonym">Commerson's nightshade</name>
    <dbReference type="NCBI Taxonomy" id="4109"/>
    <lineage>
        <taxon>Eukaryota</taxon>
        <taxon>Viridiplantae</taxon>
        <taxon>Streptophyta</taxon>
        <taxon>Embryophyta</taxon>
        <taxon>Tracheophyta</taxon>
        <taxon>Spermatophyta</taxon>
        <taxon>Magnoliopsida</taxon>
        <taxon>eudicotyledons</taxon>
        <taxon>Gunneridae</taxon>
        <taxon>Pentapetalae</taxon>
        <taxon>asterids</taxon>
        <taxon>lamiids</taxon>
        <taxon>Solanales</taxon>
        <taxon>Solanaceae</taxon>
        <taxon>Solanoideae</taxon>
        <taxon>Solaneae</taxon>
        <taxon>Solanum</taxon>
    </lineage>
</organism>
<keyword evidence="3" id="KW-1185">Reference proteome</keyword>
<proteinExistence type="predicted"/>
<accession>A0A9J5YVZ6</accession>
<feature type="region of interest" description="Disordered" evidence="1">
    <location>
        <begin position="1"/>
        <end position="26"/>
    </location>
</feature>
<dbReference type="EMBL" id="JACXVP010000005">
    <property type="protein sequence ID" value="KAG5604570.1"/>
    <property type="molecule type" value="Genomic_DNA"/>
</dbReference>
<evidence type="ECO:0000313" key="2">
    <source>
        <dbReference type="EMBL" id="KAG5604570.1"/>
    </source>
</evidence>
<sequence>MSSAAGSAQLNTNLSNIENQRRHSMETSTHDLSRLFLHFSSYLLHSTHIATSEDSLLLTPN</sequence>
<evidence type="ECO:0000256" key="1">
    <source>
        <dbReference type="SAM" id="MobiDB-lite"/>
    </source>
</evidence>
<name>A0A9J5YVZ6_SOLCO</name>
<comment type="caution">
    <text evidence="2">The sequence shown here is derived from an EMBL/GenBank/DDBJ whole genome shotgun (WGS) entry which is preliminary data.</text>
</comment>
<dbReference type="AlphaFoldDB" id="A0A9J5YVZ6"/>
<protein>
    <submittedName>
        <fullName evidence="2">Uncharacterized protein</fullName>
    </submittedName>
</protein>